<dbReference type="RefSeq" id="WP_369775539.1">
    <property type="nucleotide sequence ID" value="NZ_JBGEHV010000064.1"/>
</dbReference>
<feature type="compositionally biased region" description="Basic and acidic residues" evidence="1">
    <location>
        <begin position="273"/>
        <end position="291"/>
    </location>
</feature>
<protein>
    <recommendedName>
        <fullName evidence="4">VWA domain containing CoxE-like protein</fullName>
    </recommendedName>
</protein>
<keyword evidence="3" id="KW-1185">Reference proteome</keyword>
<dbReference type="Proteomes" id="UP001564626">
    <property type="component" value="Unassembled WGS sequence"/>
</dbReference>
<evidence type="ECO:0000313" key="2">
    <source>
        <dbReference type="EMBL" id="MEY8042751.1"/>
    </source>
</evidence>
<feature type="region of interest" description="Disordered" evidence="1">
    <location>
        <begin position="261"/>
        <end position="356"/>
    </location>
</feature>
<name>A0ABV4CNS8_9PSEU</name>
<gene>
    <name evidence="2" type="ORF">AB8O55_25375</name>
</gene>
<accession>A0ABV4CNS8</accession>
<comment type="caution">
    <text evidence="2">The sequence shown here is derived from an EMBL/GenBank/DDBJ whole genome shotgun (WGS) entry which is preliminary data.</text>
</comment>
<dbReference type="EMBL" id="JBGEHV010000064">
    <property type="protein sequence ID" value="MEY8042751.1"/>
    <property type="molecule type" value="Genomic_DNA"/>
</dbReference>
<feature type="compositionally biased region" description="Low complexity" evidence="1">
    <location>
        <begin position="310"/>
        <end position="322"/>
    </location>
</feature>
<proteinExistence type="predicted"/>
<feature type="non-terminal residue" evidence="2">
    <location>
        <position position="461"/>
    </location>
</feature>
<reference evidence="2 3" key="1">
    <citation type="submission" date="2024-08" db="EMBL/GenBank/DDBJ databases">
        <title>Genome mining of Saccharopolyspora cebuensis PGLac3 from Nigerian medicinal plant.</title>
        <authorList>
            <person name="Ezeobiora C.E."/>
            <person name="Igbokwe N.H."/>
            <person name="Amin D.H."/>
            <person name="Mendie U.E."/>
        </authorList>
    </citation>
    <scope>NUCLEOTIDE SEQUENCE [LARGE SCALE GENOMIC DNA]</scope>
    <source>
        <strain evidence="2 3">PGLac3</strain>
    </source>
</reference>
<feature type="region of interest" description="Disordered" evidence="1">
    <location>
        <begin position="205"/>
        <end position="234"/>
    </location>
</feature>
<evidence type="ECO:0000313" key="3">
    <source>
        <dbReference type="Proteomes" id="UP001564626"/>
    </source>
</evidence>
<organism evidence="2 3">
    <name type="scientific">Saccharopolyspora cebuensis</name>
    <dbReference type="NCBI Taxonomy" id="418759"/>
    <lineage>
        <taxon>Bacteria</taxon>
        <taxon>Bacillati</taxon>
        <taxon>Actinomycetota</taxon>
        <taxon>Actinomycetes</taxon>
        <taxon>Pseudonocardiales</taxon>
        <taxon>Pseudonocardiaceae</taxon>
        <taxon>Saccharopolyspora</taxon>
    </lineage>
</organism>
<sequence length="461" mass="48408">MADRDDLVVTIAPGAGHGSPACFLPPHAAIEVDGAHFGALDPGTADPADPADRARYAAVWGLFTHECAHARHTRWSPPPEAPAGAVAAALLLEESRIEAAQLRRRPDDRHWLRASARKLILDDLPTDPGMTARGAADTAGLLLARHDAGILEDTEVRHLCTVITGVLGADTLATLRGIWRQAHTVADDDAAAMIELGRRWCATVGLDPDETPADTGEPGHAESPSDSTSPDGTAGRAEAAMLAGTATLAEAVRATVDNIDRHAATEPAPGSDTRPRRPADPAADDARRAAEDVFDSTGAGPGRSGHSRTGRTALAGRRAPTPGERRAARRLARALTTAGVTDRHTTRTTSPLPPGRLRMRGALAADAQRAAGQIPTAEPFTRTHRRLAPAPPLRVGIACDVSGSMRRFARATASAAWIMAHATRHTLTPAESATVIFGDHVRPITRPGTAPGHVTEFDCDD</sequence>
<evidence type="ECO:0000256" key="1">
    <source>
        <dbReference type="SAM" id="MobiDB-lite"/>
    </source>
</evidence>
<evidence type="ECO:0008006" key="4">
    <source>
        <dbReference type="Google" id="ProtNLM"/>
    </source>
</evidence>